<evidence type="ECO:0000256" key="7">
    <source>
        <dbReference type="SAM" id="MobiDB-lite"/>
    </source>
</evidence>
<keyword evidence="4" id="KW-0802">TPR repeat</keyword>
<dbReference type="Proteomes" id="UP000527355">
    <property type="component" value="Unassembled WGS sequence"/>
</dbReference>
<evidence type="ECO:0000313" key="10">
    <source>
        <dbReference type="Proteomes" id="UP000527355"/>
    </source>
</evidence>
<dbReference type="Pfam" id="PF16546">
    <property type="entry name" value="SGTA_dimer"/>
    <property type="match status" value="1"/>
</dbReference>
<evidence type="ECO:0000256" key="1">
    <source>
        <dbReference type="ARBA" id="ARBA00008175"/>
    </source>
</evidence>
<evidence type="ECO:0000256" key="2">
    <source>
        <dbReference type="ARBA" id="ARBA00022553"/>
    </source>
</evidence>
<keyword evidence="10" id="KW-1185">Reference proteome</keyword>
<dbReference type="GO" id="GO:0072380">
    <property type="term" value="C:TRC complex"/>
    <property type="evidence" value="ECO:0007669"/>
    <property type="project" value="TreeGrafter"/>
</dbReference>
<evidence type="ECO:0000256" key="5">
    <source>
        <dbReference type="ARBA" id="ARBA00022990"/>
    </source>
</evidence>
<name>A0A7J7XKA4_MYOMY</name>
<evidence type="ECO:0000256" key="3">
    <source>
        <dbReference type="ARBA" id="ARBA00022737"/>
    </source>
</evidence>
<dbReference type="FunFam" id="1.20.5.420:FF:000002">
    <property type="entry name" value="Small glutamine-rich tetratricopeptide repeat-containing protein alpha"/>
    <property type="match status" value="1"/>
</dbReference>
<keyword evidence="2" id="KW-0597">Phosphoprotein</keyword>
<dbReference type="GO" id="GO:0006620">
    <property type="term" value="P:post-translational protein targeting to endoplasmic reticulum membrane"/>
    <property type="evidence" value="ECO:0007669"/>
    <property type="project" value="TreeGrafter"/>
</dbReference>
<proteinExistence type="inferred from homology"/>
<evidence type="ECO:0000259" key="8">
    <source>
        <dbReference type="Pfam" id="PF16546"/>
    </source>
</evidence>
<dbReference type="PANTHER" id="PTHR45831:SF3">
    <property type="entry name" value="SMALL GLUTAMINE-RICH TETRATRICOPEPTIDE REPEAT-CONTAINING PROTEIN ALPHA"/>
    <property type="match status" value="1"/>
</dbReference>
<dbReference type="PANTHER" id="PTHR45831">
    <property type="entry name" value="LD24721P"/>
    <property type="match status" value="1"/>
</dbReference>
<dbReference type="GO" id="GO:0060090">
    <property type="term" value="F:molecular adaptor activity"/>
    <property type="evidence" value="ECO:0007669"/>
    <property type="project" value="TreeGrafter"/>
</dbReference>
<keyword evidence="6" id="KW-0143">Chaperone</keyword>
<evidence type="ECO:0000313" key="9">
    <source>
        <dbReference type="EMBL" id="KAF6350089.1"/>
    </source>
</evidence>
<evidence type="ECO:0000256" key="4">
    <source>
        <dbReference type="ARBA" id="ARBA00022803"/>
    </source>
</evidence>
<keyword evidence="3" id="KW-0677">Repeat</keyword>
<accession>A0A7J7XKA4</accession>
<reference evidence="9 10" key="1">
    <citation type="journal article" date="2020" name="Nature">
        <title>Six reference-quality genomes reveal evolution of bat adaptations.</title>
        <authorList>
            <person name="Jebb D."/>
            <person name="Huang Z."/>
            <person name="Pippel M."/>
            <person name="Hughes G.M."/>
            <person name="Lavrichenko K."/>
            <person name="Devanna P."/>
            <person name="Winkler S."/>
            <person name="Jermiin L.S."/>
            <person name="Skirmuntt E.C."/>
            <person name="Katzourakis A."/>
            <person name="Burkitt-Gray L."/>
            <person name="Ray D.A."/>
            <person name="Sullivan K.A.M."/>
            <person name="Roscito J.G."/>
            <person name="Kirilenko B.M."/>
            <person name="Davalos L.M."/>
            <person name="Corthals A.P."/>
            <person name="Power M.L."/>
            <person name="Jones G."/>
            <person name="Ransome R.D."/>
            <person name="Dechmann D.K.N."/>
            <person name="Locatelli A.G."/>
            <person name="Puechmaille S.J."/>
            <person name="Fedrigo O."/>
            <person name="Jarvis E.D."/>
            <person name="Hiller M."/>
            <person name="Vernes S.C."/>
            <person name="Myers E.W."/>
            <person name="Teeling E.C."/>
        </authorList>
    </citation>
    <scope>NUCLEOTIDE SEQUENCE [LARGE SCALE GENOMIC DNA]</scope>
    <source>
        <strain evidence="9">MMyoMyo1</strain>
        <tissue evidence="9">Flight muscle</tissue>
    </source>
</reference>
<dbReference type="EMBL" id="JABWUV010000006">
    <property type="protein sequence ID" value="KAF6350089.1"/>
    <property type="molecule type" value="Genomic_DNA"/>
</dbReference>
<dbReference type="GO" id="GO:0042802">
    <property type="term" value="F:identical protein binding"/>
    <property type="evidence" value="ECO:0007669"/>
    <property type="project" value="UniProtKB-ARBA"/>
</dbReference>
<dbReference type="GO" id="GO:0016020">
    <property type="term" value="C:membrane"/>
    <property type="evidence" value="ECO:0007669"/>
    <property type="project" value="TreeGrafter"/>
</dbReference>
<keyword evidence="5" id="KW-0007">Acetylation</keyword>
<evidence type="ECO:0000256" key="6">
    <source>
        <dbReference type="ARBA" id="ARBA00023186"/>
    </source>
</evidence>
<feature type="region of interest" description="Disordered" evidence="7">
    <location>
        <begin position="66"/>
        <end position="96"/>
    </location>
</feature>
<comment type="caution">
    <text evidence="9">The sequence shown here is derived from an EMBL/GenBank/DDBJ whole genome shotgun (WGS) entry which is preliminary data.</text>
</comment>
<organism evidence="9 10">
    <name type="scientific">Myotis myotis</name>
    <name type="common">Greater mouse-eared bat</name>
    <name type="synonym">Vespertilio myotis</name>
    <dbReference type="NCBI Taxonomy" id="51298"/>
    <lineage>
        <taxon>Eukaryota</taxon>
        <taxon>Metazoa</taxon>
        <taxon>Chordata</taxon>
        <taxon>Craniata</taxon>
        <taxon>Vertebrata</taxon>
        <taxon>Euteleostomi</taxon>
        <taxon>Mammalia</taxon>
        <taxon>Eutheria</taxon>
        <taxon>Laurasiatheria</taxon>
        <taxon>Chiroptera</taxon>
        <taxon>Yangochiroptera</taxon>
        <taxon>Vespertilionidae</taxon>
        <taxon>Myotis</taxon>
    </lineage>
</organism>
<feature type="domain" description="SGTA homodimerisation" evidence="8">
    <location>
        <begin position="3"/>
        <end position="63"/>
    </location>
</feature>
<dbReference type="InterPro" id="IPR047150">
    <property type="entry name" value="SGT"/>
</dbReference>
<dbReference type="InterPro" id="IPR032374">
    <property type="entry name" value="SGTA_dimer"/>
</dbReference>
<comment type="similarity">
    <text evidence="1">Belongs to the SGT family.</text>
</comment>
<sequence length="178" mass="20200">MDNKKRLAYAIIRFLHDQLRHGGLLSDAQESLEVAIQCLETAFGVTLEDSNLALTQTLPEIFEAAAGKEMPQNLRSPEVTPPSEEDSAEAERLKTEGNEQMKVENFEAAVHFYGKKKTKLDLHEMDFYAFYFFLSPSPPFLYSLMAPRPFSKQSQQAVNADQHQSPKNPVTKVFSRIF</sequence>
<protein>
    <submittedName>
        <fullName evidence="9">Small glutamine rich tetratricopeptide repeat containing alpha</fullName>
    </submittedName>
</protein>
<gene>
    <name evidence="9" type="ORF">mMyoMyo1_017387</name>
</gene>
<dbReference type="AlphaFoldDB" id="A0A7J7XKA4"/>
<dbReference type="Gene3D" id="1.20.5.420">
    <property type="entry name" value="Immunoglobulin FC, subunit C"/>
    <property type="match status" value="1"/>
</dbReference>
<dbReference type="VEuPathDB" id="HostDB:GeneID_118658635"/>